<comment type="subcellular location">
    <subcellularLocation>
        <location evidence="1">Cell membrane</location>
        <topology evidence="1">Multi-pass membrane protein</topology>
    </subcellularLocation>
</comment>
<accession>G5B074</accession>
<dbReference type="InterPro" id="IPR017452">
    <property type="entry name" value="GPCR_Rhodpsn_7TM"/>
</dbReference>
<keyword evidence="4 11" id="KW-0812">Transmembrane</keyword>
<dbReference type="Pfam" id="PF13853">
    <property type="entry name" value="7tm_4"/>
    <property type="match status" value="1"/>
</dbReference>
<keyword evidence="7" id="KW-0297">G-protein coupled receptor</keyword>
<dbReference type="Gene3D" id="1.20.1070.10">
    <property type="entry name" value="Rhodopsin 7-helix transmembrane proteins"/>
    <property type="match status" value="1"/>
</dbReference>
<evidence type="ECO:0000256" key="9">
    <source>
        <dbReference type="ARBA" id="ARBA00023170"/>
    </source>
</evidence>
<evidence type="ECO:0000256" key="5">
    <source>
        <dbReference type="ARBA" id="ARBA00022725"/>
    </source>
</evidence>
<keyword evidence="3" id="KW-0716">Sensory transduction</keyword>
<protein>
    <submittedName>
        <fullName evidence="13">Olfactory receptor 2T6</fullName>
    </submittedName>
</protein>
<dbReference type="GO" id="GO:0005886">
    <property type="term" value="C:plasma membrane"/>
    <property type="evidence" value="ECO:0007669"/>
    <property type="project" value="UniProtKB-SubCell"/>
</dbReference>
<organism evidence="13 14">
    <name type="scientific">Heterocephalus glaber</name>
    <name type="common">Naked mole rat</name>
    <dbReference type="NCBI Taxonomy" id="10181"/>
    <lineage>
        <taxon>Eukaryota</taxon>
        <taxon>Metazoa</taxon>
        <taxon>Chordata</taxon>
        <taxon>Craniata</taxon>
        <taxon>Vertebrata</taxon>
        <taxon>Euteleostomi</taxon>
        <taxon>Mammalia</taxon>
        <taxon>Eutheria</taxon>
        <taxon>Euarchontoglires</taxon>
        <taxon>Glires</taxon>
        <taxon>Rodentia</taxon>
        <taxon>Hystricomorpha</taxon>
        <taxon>Bathyergidae</taxon>
        <taxon>Heterocephalus</taxon>
    </lineage>
</organism>
<feature type="domain" description="G-protein coupled receptors family 1 profile" evidence="12">
    <location>
        <begin position="95"/>
        <end position="342"/>
    </location>
</feature>
<dbReference type="PANTHER" id="PTHR26453">
    <property type="entry name" value="OLFACTORY RECEPTOR"/>
    <property type="match status" value="1"/>
</dbReference>
<evidence type="ECO:0000256" key="1">
    <source>
        <dbReference type="ARBA" id="ARBA00004651"/>
    </source>
</evidence>
<evidence type="ECO:0000259" key="12">
    <source>
        <dbReference type="PROSITE" id="PS50262"/>
    </source>
</evidence>
<feature type="transmembrane region" description="Helical" evidence="11">
    <location>
        <begin position="83"/>
        <end position="102"/>
    </location>
</feature>
<proteinExistence type="predicted"/>
<dbReference type="GO" id="GO:0004930">
    <property type="term" value="F:G protein-coupled receptor activity"/>
    <property type="evidence" value="ECO:0007669"/>
    <property type="project" value="UniProtKB-KW"/>
</dbReference>
<evidence type="ECO:0000256" key="7">
    <source>
        <dbReference type="ARBA" id="ARBA00023040"/>
    </source>
</evidence>
<gene>
    <name evidence="13" type="ORF">GW7_08640</name>
</gene>
<keyword evidence="10" id="KW-0807">Transducer</keyword>
<feature type="transmembrane region" description="Helical" evidence="11">
    <location>
        <begin position="193"/>
        <end position="212"/>
    </location>
</feature>
<keyword evidence="9 13" id="KW-0675">Receptor</keyword>
<dbReference type="InterPro" id="IPR000725">
    <property type="entry name" value="Olfact_rcpt"/>
</dbReference>
<evidence type="ECO:0000256" key="2">
    <source>
        <dbReference type="ARBA" id="ARBA00022475"/>
    </source>
</evidence>
<reference evidence="13 14" key="1">
    <citation type="journal article" date="2011" name="Nature">
        <title>Genome sequencing reveals insights into physiology and longevity of the naked mole rat.</title>
        <authorList>
            <person name="Kim E.B."/>
            <person name="Fang X."/>
            <person name="Fushan A.A."/>
            <person name="Huang Z."/>
            <person name="Lobanov A.V."/>
            <person name="Han L."/>
            <person name="Marino S.M."/>
            <person name="Sun X."/>
            <person name="Turanov A.A."/>
            <person name="Yang P."/>
            <person name="Yim S.H."/>
            <person name="Zhao X."/>
            <person name="Kasaikina M.V."/>
            <person name="Stoletzki N."/>
            <person name="Peng C."/>
            <person name="Polak P."/>
            <person name="Xiong Z."/>
            <person name="Kiezun A."/>
            <person name="Zhu Y."/>
            <person name="Chen Y."/>
            <person name="Kryukov G.V."/>
            <person name="Zhang Q."/>
            <person name="Peshkin L."/>
            <person name="Yang L."/>
            <person name="Bronson R.T."/>
            <person name="Buffenstein R."/>
            <person name="Wang B."/>
            <person name="Han C."/>
            <person name="Li Q."/>
            <person name="Chen L."/>
            <person name="Zhao W."/>
            <person name="Sunyaev S.R."/>
            <person name="Park T.J."/>
            <person name="Zhang G."/>
            <person name="Wang J."/>
            <person name="Gladyshev V.N."/>
        </authorList>
    </citation>
    <scope>NUCLEOTIDE SEQUENCE [LARGE SCALE GENOMIC DNA]</scope>
</reference>
<evidence type="ECO:0000313" key="13">
    <source>
        <dbReference type="EMBL" id="EHB02685.1"/>
    </source>
</evidence>
<dbReference type="GO" id="GO:0004984">
    <property type="term" value="F:olfactory receptor activity"/>
    <property type="evidence" value="ECO:0007669"/>
    <property type="project" value="InterPro"/>
</dbReference>
<dbReference type="Proteomes" id="UP000006813">
    <property type="component" value="Unassembled WGS sequence"/>
</dbReference>
<feature type="transmembrane region" description="Helical" evidence="11">
    <location>
        <begin position="327"/>
        <end position="345"/>
    </location>
</feature>
<dbReference type="PROSITE" id="PS50262">
    <property type="entry name" value="G_PROTEIN_RECEP_F1_2"/>
    <property type="match status" value="1"/>
</dbReference>
<dbReference type="InParanoid" id="G5B074"/>
<evidence type="ECO:0000256" key="11">
    <source>
        <dbReference type="SAM" id="Phobius"/>
    </source>
</evidence>
<sequence length="360" mass="40963">MFGPIDILSSRAQVLVMVWRDHDKWGDMDNLTVFTEFLIDVKSSLELQILEGVLSPVIYLGALTGNLVTVTVNMTDTNLHSPMYIFTIFLMALITNRAMIFLIHRDPLLHTPMYFLLSQLSFINVMYISTIVPKALVDYLLGWTISFSGCVAQYFLYMGFVGAEFFLLGLIAYDLYVAICSPLSCPVLMDSRVCLLILASSWFGGALGSFLLTPLTMSLPFCASHTINNLFWEALTMLRLACDDKASCEKVMYMCCVLMLLVPFLVETESYTHILLTMCCMKSAKEKKAFPTCSSHMTVLMLFYGAALYTYMLPQSYHTPLQDKVPSIFYIILTPMMNLLIYSLRNRDMREAWDRLLARR</sequence>
<evidence type="ECO:0000256" key="4">
    <source>
        <dbReference type="ARBA" id="ARBA00022692"/>
    </source>
</evidence>
<dbReference type="SUPFAM" id="SSF81321">
    <property type="entry name" value="Family A G protein-coupled receptor-like"/>
    <property type="match status" value="2"/>
</dbReference>
<keyword evidence="2" id="KW-1003">Cell membrane</keyword>
<name>G5B074_HETGA</name>
<dbReference type="EMBL" id="JH167754">
    <property type="protein sequence ID" value="EHB02685.1"/>
    <property type="molecule type" value="Genomic_DNA"/>
</dbReference>
<feature type="transmembrane region" description="Helical" evidence="11">
    <location>
        <begin position="251"/>
        <end position="268"/>
    </location>
</feature>
<keyword evidence="8 11" id="KW-0472">Membrane</keyword>
<dbReference type="FunFam" id="1.20.1070.10:FF:000008">
    <property type="entry name" value="Olfactory receptor"/>
    <property type="match status" value="1"/>
</dbReference>
<evidence type="ECO:0000256" key="8">
    <source>
        <dbReference type="ARBA" id="ARBA00023136"/>
    </source>
</evidence>
<evidence type="ECO:0000256" key="10">
    <source>
        <dbReference type="ARBA" id="ARBA00023224"/>
    </source>
</evidence>
<feature type="transmembrane region" description="Helical" evidence="11">
    <location>
        <begin position="114"/>
        <end position="132"/>
    </location>
</feature>
<evidence type="ECO:0000256" key="3">
    <source>
        <dbReference type="ARBA" id="ARBA00022606"/>
    </source>
</evidence>
<feature type="transmembrane region" description="Helical" evidence="11">
    <location>
        <begin position="289"/>
        <end position="307"/>
    </location>
</feature>
<keyword evidence="5" id="KW-0552">Olfaction</keyword>
<dbReference type="AlphaFoldDB" id="G5B074"/>
<evidence type="ECO:0000256" key="6">
    <source>
        <dbReference type="ARBA" id="ARBA00022989"/>
    </source>
</evidence>
<dbReference type="PRINTS" id="PR00245">
    <property type="entry name" value="OLFACTORYR"/>
</dbReference>
<keyword evidence="6 11" id="KW-1133">Transmembrane helix</keyword>
<evidence type="ECO:0000313" key="14">
    <source>
        <dbReference type="Proteomes" id="UP000006813"/>
    </source>
</evidence>